<dbReference type="EMBL" id="CAEKKB010000008">
    <property type="protein sequence ID" value="CAB4320408.1"/>
    <property type="molecule type" value="Genomic_DNA"/>
</dbReference>
<proteinExistence type="predicted"/>
<evidence type="ECO:0000313" key="3">
    <source>
        <dbReference type="Proteomes" id="UP000507222"/>
    </source>
</evidence>
<evidence type="ECO:0000313" key="1">
    <source>
        <dbReference type="EMBL" id="CAB4290062.1"/>
    </source>
</evidence>
<name>A0A6J5VQ46_PRUAR</name>
<dbReference type="AlphaFoldDB" id="A0A6J5VQ46"/>
<evidence type="ECO:0000313" key="4">
    <source>
        <dbReference type="Proteomes" id="UP000507245"/>
    </source>
</evidence>
<keyword evidence="4" id="KW-1185">Reference proteome</keyword>
<reference evidence="1 3" key="2">
    <citation type="submission" date="2020-05" db="EMBL/GenBank/DDBJ databases">
        <authorList>
            <person name="Campoy J."/>
            <person name="Schneeberger K."/>
            <person name="Spophaly S."/>
        </authorList>
    </citation>
    <scope>NUCLEOTIDE SEQUENCE [LARGE SCALE GENOMIC DNA]</scope>
    <source>
        <strain evidence="1">PruArmRojPasFocal</strain>
    </source>
</reference>
<dbReference type="Proteomes" id="UP000507222">
    <property type="component" value="Unassembled WGS sequence"/>
</dbReference>
<sequence>MALGSVSQWVRTRPRDKGLLEKCEWTKWVAKLGSTLVSDSSRNMGIWGNLDRLILWCSRKD</sequence>
<gene>
    <name evidence="1" type="ORF">CURHAP_LOCUS49906</name>
    <name evidence="2" type="ORF">ORAREDHAP_LOCUS49222</name>
</gene>
<accession>A0A6J5VQ46</accession>
<dbReference type="EMBL" id="CAEKDK010000008">
    <property type="protein sequence ID" value="CAB4290062.1"/>
    <property type="molecule type" value="Genomic_DNA"/>
</dbReference>
<evidence type="ECO:0000313" key="2">
    <source>
        <dbReference type="EMBL" id="CAB4320408.1"/>
    </source>
</evidence>
<reference evidence="4" key="1">
    <citation type="journal article" date="2020" name="Genome Biol.">
        <title>Gamete binning: chromosome-level and haplotype-resolved genome assembly enabled by high-throughput single-cell sequencing of gamete genomes.</title>
        <authorList>
            <person name="Campoy J.A."/>
            <person name="Sun H."/>
            <person name="Goel M."/>
            <person name="Jiao W.-B."/>
            <person name="Folz-Donahue K."/>
            <person name="Wang N."/>
            <person name="Rubio M."/>
            <person name="Liu C."/>
            <person name="Kukat C."/>
            <person name="Ruiz D."/>
            <person name="Huettel B."/>
            <person name="Schneeberger K."/>
        </authorList>
    </citation>
    <scope>NUCLEOTIDE SEQUENCE [LARGE SCALE GENOMIC DNA]</scope>
    <source>
        <strain evidence="4">cv. Rojo Pasion</strain>
    </source>
</reference>
<dbReference type="Proteomes" id="UP000507245">
    <property type="component" value="Unassembled WGS sequence"/>
</dbReference>
<protein>
    <submittedName>
        <fullName evidence="1">Uncharacterized protein</fullName>
    </submittedName>
</protein>
<organism evidence="1 3">
    <name type="scientific">Prunus armeniaca</name>
    <name type="common">Apricot</name>
    <name type="synonym">Armeniaca vulgaris</name>
    <dbReference type="NCBI Taxonomy" id="36596"/>
    <lineage>
        <taxon>Eukaryota</taxon>
        <taxon>Viridiplantae</taxon>
        <taxon>Streptophyta</taxon>
        <taxon>Embryophyta</taxon>
        <taxon>Tracheophyta</taxon>
        <taxon>Spermatophyta</taxon>
        <taxon>Magnoliopsida</taxon>
        <taxon>eudicotyledons</taxon>
        <taxon>Gunneridae</taxon>
        <taxon>Pentapetalae</taxon>
        <taxon>rosids</taxon>
        <taxon>fabids</taxon>
        <taxon>Rosales</taxon>
        <taxon>Rosaceae</taxon>
        <taxon>Amygdaloideae</taxon>
        <taxon>Amygdaleae</taxon>
        <taxon>Prunus</taxon>
    </lineage>
</organism>